<dbReference type="InterPro" id="IPR001611">
    <property type="entry name" value="Leu-rich_rpt"/>
</dbReference>
<dbReference type="InterPro" id="IPR032675">
    <property type="entry name" value="LRR_dom_sf"/>
</dbReference>
<keyword evidence="6" id="KW-0732">Signal</keyword>
<dbReference type="Pfam" id="PF08263">
    <property type="entry name" value="LRRNT_2"/>
    <property type="match status" value="1"/>
</dbReference>
<reference evidence="8" key="1">
    <citation type="submission" date="2020-05" db="EMBL/GenBank/DDBJ databases">
        <title>WGS assembly of Panicum virgatum.</title>
        <authorList>
            <person name="Lovell J.T."/>
            <person name="Jenkins J."/>
            <person name="Shu S."/>
            <person name="Juenger T.E."/>
            <person name="Schmutz J."/>
        </authorList>
    </citation>
    <scope>NUCLEOTIDE SEQUENCE</scope>
    <source>
        <strain evidence="8">AP13</strain>
    </source>
</reference>
<feature type="chain" id="PRO_5035819569" description="Leucine-rich repeat-containing N-terminal plant-type domain-containing protein" evidence="6">
    <location>
        <begin position="31"/>
        <end position="560"/>
    </location>
</feature>
<dbReference type="Proteomes" id="UP000823388">
    <property type="component" value="Chromosome 4N"/>
</dbReference>
<dbReference type="AlphaFoldDB" id="A0A8T0T705"/>
<name>A0A8T0T705_PANVG</name>
<evidence type="ECO:0000256" key="6">
    <source>
        <dbReference type="SAM" id="SignalP"/>
    </source>
</evidence>
<evidence type="ECO:0000256" key="1">
    <source>
        <dbReference type="ARBA" id="ARBA00022614"/>
    </source>
</evidence>
<evidence type="ECO:0000256" key="2">
    <source>
        <dbReference type="ARBA" id="ARBA00022692"/>
    </source>
</evidence>
<feature type="signal peptide" evidence="6">
    <location>
        <begin position="1"/>
        <end position="30"/>
    </location>
</feature>
<organism evidence="8 9">
    <name type="scientific">Panicum virgatum</name>
    <name type="common">Blackwell switchgrass</name>
    <dbReference type="NCBI Taxonomy" id="38727"/>
    <lineage>
        <taxon>Eukaryota</taxon>
        <taxon>Viridiplantae</taxon>
        <taxon>Streptophyta</taxon>
        <taxon>Embryophyta</taxon>
        <taxon>Tracheophyta</taxon>
        <taxon>Spermatophyta</taxon>
        <taxon>Magnoliopsida</taxon>
        <taxon>Liliopsida</taxon>
        <taxon>Poales</taxon>
        <taxon>Poaceae</taxon>
        <taxon>PACMAD clade</taxon>
        <taxon>Panicoideae</taxon>
        <taxon>Panicodae</taxon>
        <taxon>Paniceae</taxon>
        <taxon>Panicinae</taxon>
        <taxon>Panicum</taxon>
        <taxon>Panicum sect. Hiantes</taxon>
    </lineage>
</organism>
<keyword evidence="2" id="KW-0812">Transmembrane</keyword>
<accession>A0A8T0T705</accession>
<dbReference type="EMBL" id="CM029044">
    <property type="protein sequence ID" value="KAG2605113.1"/>
    <property type="molecule type" value="Genomic_DNA"/>
</dbReference>
<proteinExistence type="predicted"/>
<dbReference type="Pfam" id="PF13855">
    <property type="entry name" value="LRR_8"/>
    <property type="match status" value="1"/>
</dbReference>
<keyword evidence="9" id="KW-1185">Reference proteome</keyword>
<comment type="caution">
    <text evidence="8">The sequence shown here is derived from an EMBL/GenBank/DDBJ whole genome shotgun (WGS) entry which is preliminary data.</text>
</comment>
<dbReference type="SUPFAM" id="SSF52058">
    <property type="entry name" value="L domain-like"/>
    <property type="match status" value="1"/>
</dbReference>
<gene>
    <name evidence="8" type="ORF">PVAP13_4NG117500</name>
</gene>
<dbReference type="InterPro" id="IPR052595">
    <property type="entry name" value="LRRC69/RLP"/>
</dbReference>
<dbReference type="PANTHER" id="PTHR48057">
    <property type="entry name" value="LEUCINE-RICH REPEAT SERINE/THREONINE-PROTEIN KINASE 1"/>
    <property type="match status" value="1"/>
</dbReference>
<dbReference type="SMART" id="SM00369">
    <property type="entry name" value="LRR_TYP"/>
    <property type="match status" value="6"/>
</dbReference>
<keyword evidence="4" id="KW-1133">Transmembrane helix</keyword>
<dbReference type="PANTHER" id="PTHR48057:SF29">
    <property type="entry name" value="OS02G0609900 PROTEIN"/>
    <property type="match status" value="1"/>
</dbReference>
<evidence type="ECO:0000256" key="5">
    <source>
        <dbReference type="ARBA" id="ARBA00023136"/>
    </source>
</evidence>
<evidence type="ECO:0000313" key="9">
    <source>
        <dbReference type="Proteomes" id="UP000823388"/>
    </source>
</evidence>
<evidence type="ECO:0000256" key="3">
    <source>
        <dbReference type="ARBA" id="ARBA00022737"/>
    </source>
</evidence>
<evidence type="ECO:0000259" key="7">
    <source>
        <dbReference type="Pfam" id="PF08263"/>
    </source>
</evidence>
<dbReference type="Gene3D" id="3.80.10.10">
    <property type="entry name" value="Ribonuclease Inhibitor"/>
    <property type="match status" value="2"/>
</dbReference>
<dbReference type="Pfam" id="PF00560">
    <property type="entry name" value="LRR_1"/>
    <property type="match status" value="4"/>
</dbReference>
<keyword evidence="1" id="KW-0433">Leucine-rich repeat</keyword>
<protein>
    <recommendedName>
        <fullName evidence="7">Leucine-rich repeat-containing N-terminal plant-type domain-containing protein</fullName>
    </recommendedName>
</protein>
<keyword evidence="3" id="KW-0677">Repeat</keyword>
<dbReference type="InterPro" id="IPR003591">
    <property type="entry name" value="Leu-rich_rpt_typical-subtyp"/>
</dbReference>
<evidence type="ECO:0000256" key="4">
    <source>
        <dbReference type="ARBA" id="ARBA00022989"/>
    </source>
</evidence>
<dbReference type="PROSITE" id="PS51450">
    <property type="entry name" value="LRR"/>
    <property type="match status" value="1"/>
</dbReference>
<evidence type="ECO:0000313" key="8">
    <source>
        <dbReference type="EMBL" id="KAG2605113.1"/>
    </source>
</evidence>
<feature type="domain" description="Leucine-rich repeat-containing N-terminal plant-type" evidence="7">
    <location>
        <begin position="34"/>
        <end position="72"/>
    </location>
</feature>
<keyword evidence="5" id="KW-0472">Membrane</keyword>
<sequence>MSNRIPWERFFLLSHVLCVLISNIHHASHGCSVEERAALMEIRSSLVRAGTAVPDSWGRGGDCCSWERVNCSGSGGTRRVSHLDLSNLYYGGHYWSFNMTVFSAFSELQFLDLSSNHPSSLGSDGLVVLLNLTKLQQLNLSGNYWLEDSSILAPIGELVSLQVLDLNFNQMRNLPVAAFGNLTNMRELFLSHNEFDGSLPKTLLVLPHLKILDLSGNSFDGGIPISFPSSDEEPASVEVLNLSNNKMSGALPTEQEFRYLRNIRELDLSLNQFSGNLSAFLFSLPHIEQLDLSGNLFEGPIPISLSSNLSLSLKSLRFSQNNLSGKLSFYWLRNLTKLEEIDLSENTNLVVHVNIPGWVPPFQLKRLALSGCDLDRAIIKEPHFLRTQLHLEELDLSNNNLSGSMPNWLFRKEATLVDLSLGNNSLSGSLDPTGHPQTALQSMIISNNHITGQLPVGFGSMFPCLSTLAFSDNNFYGQIPMSLCHINRMRLLDLSNNHFSGELPACVFTDFPDMQIFSISNNQLEGTLPRLLSGSLVIMSLYDNKLCLANLTLHFGICLD</sequence>
<dbReference type="InterPro" id="IPR013210">
    <property type="entry name" value="LRR_N_plant-typ"/>
</dbReference>